<feature type="transmembrane region" description="Helical" evidence="5">
    <location>
        <begin position="234"/>
        <end position="253"/>
    </location>
</feature>
<keyword evidence="7" id="KW-0436">Ligase</keyword>
<proteinExistence type="predicted"/>
<dbReference type="Pfam" id="PF04932">
    <property type="entry name" value="Wzy_C"/>
    <property type="match status" value="1"/>
</dbReference>
<evidence type="ECO:0000313" key="8">
    <source>
        <dbReference type="Proteomes" id="UP000824102"/>
    </source>
</evidence>
<evidence type="ECO:0000256" key="5">
    <source>
        <dbReference type="SAM" id="Phobius"/>
    </source>
</evidence>
<reference evidence="7" key="1">
    <citation type="journal article" date="2021" name="PeerJ">
        <title>Extensive microbial diversity within the chicken gut microbiome revealed by metagenomics and culture.</title>
        <authorList>
            <person name="Gilroy R."/>
            <person name="Ravi A."/>
            <person name="Getino M."/>
            <person name="Pursley I."/>
            <person name="Horton D.L."/>
            <person name="Alikhan N.F."/>
            <person name="Baker D."/>
            <person name="Gharbi K."/>
            <person name="Hall N."/>
            <person name="Watson M."/>
            <person name="Adriaenssens E.M."/>
            <person name="Foster-Nyarko E."/>
            <person name="Jarju S."/>
            <person name="Secka A."/>
            <person name="Antonio M."/>
            <person name="Oren A."/>
            <person name="Chaudhuri R.R."/>
            <person name="La Ragione R."/>
            <person name="Hildebrand F."/>
            <person name="Pallen M.J."/>
        </authorList>
    </citation>
    <scope>NUCLEOTIDE SEQUENCE</scope>
    <source>
        <strain evidence="7">ChiW7-2402</strain>
    </source>
</reference>
<protein>
    <submittedName>
        <fullName evidence="7">O-antigen ligase family protein</fullName>
    </submittedName>
</protein>
<feature type="transmembrane region" description="Helical" evidence="5">
    <location>
        <begin position="194"/>
        <end position="214"/>
    </location>
</feature>
<reference evidence="7" key="2">
    <citation type="submission" date="2021-04" db="EMBL/GenBank/DDBJ databases">
        <authorList>
            <person name="Gilroy R."/>
        </authorList>
    </citation>
    <scope>NUCLEOTIDE SEQUENCE</scope>
    <source>
        <strain evidence="7">ChiW7-2402</strain>
    </source>
</reference>
<feature type="transmembrane region" description="Helical" evidence="5">
    <location>
        <begin position="260"/>
        <end position="276"/>
    </location>
</feature>
<dbReference type="EMBL" id="DXBB01000083">
    <property type="protein sequence ID" value="HIZ73122.1"/>
    <property type="molecule type" value="Genomic_DNA"/>
</dbReference>
<feature type="domain" description="O-antigen ligase-related" evidence="6">
    <location>
        <begin position="270"/>
        <end position="408"/>
    </location>
</feature>
<keyword evidence="4 5" id="KW-0472">Membrane</keyword>
<feature type="transmembrane region" description="Helical" evidence="5">
    <location>
        <begin position="99"/>
        <end position="125"/>
    </location>
</feature>
<feature type="transmembrane region" description="Helical" evidence="5">
    <location>
        <begin position="163"/>
        <end position="182"/>
    </location>
</feature>
<evidence type="ECO:0000256" key="3">
    <source>
        <dbReference type="ARBA" id="ARBA00022989"/>
    </source>
</evidence>
<dbReference type="PANTHER" id="PTHR37422">
    <property type="entry name" value="TEICHURONIC ACID BIOSYNTHESIS PROTEIN TUAE"/>
    <property type="match status" value="1"/>
</dbReference>
<feature type="transmembrane region" description="Helical" evidence="5">
    <location>
        <begin position="25"/>
        <end position="43"/>
    </location>
</feature>
<sequence length="479" mass="53200">MIYESCPALGNNKFIRSLQGFFRSVWYQALVVALMVCANVFSLELPVFYFYLLFGLTALLFAEDTLPLVPLFCCAYMTISPENNPATHYGESAFYDPAFRTQFIVILAVAAAAVAVRTVHLLCFSSARGERRGFPKLSFGFLALGIAYVLGGLFSPFYAGRTAFFGLVEIASLCALYFFFFYTVDFRRTEKEYLLSLFLLIGFGVILEMVRVYFLPGVIGPEGVDRGDLTTGWGMYNNIGCIIAMCIPASFYFASVKAKGWRFTLLGCVTLGGVVLTQSRTAILFGGLVFAACLVWVSVRSGGRERLGHLLVAGALILIAMALVVVFFPKVMELFSSMIRFDTNGRDEIWRVGLKQFSDHPLFGVGFYECEAYRWGELPGDAFLPPRYHNTVLQLIASCGLVGLGCYIYHRVQTVRLLLARRSRENIFLALIIGVMLLLSFLDCHLFNFGPGILYSVILAFMERGVPAEQKENAEGAAV</sequence>
<accession>A0A9D2G6G3</accession>
<feature type="transmembrane region" description="Helical" evidence="5">
    <location>
        <begin position="429"/>
        <end position="462"/>
    </location>
</feature>
<evidence type="ECO:0000313" key="7">
    <source>
        <dbReference type="EMBL" id="HIZ73122.1"/>
    </source>
</evidence>
<name>A0A9D2G6G3_9FIRM</name>
<organism evidence="7 8">
    <name type="scientific">Candidatus Gallimonas intestinavium</name>
    <dbReference type="NCBI Taxonomy" id="2838603"/>
    <lineage>
        <taxon>Bacteria</taxon>
        <taxon>Bacillati</taxon>
        <taxon>Bacillota</taxon>
        <taxon>Clostridia</taxon>
        <taxon>Candidatus Gallimonas</taxon>
    </lineage>
</organism>
<dbReference type="AlphaFoldDB" id="A0A9D2G6G3"/>
<gene>
    <name evidence="7" type="ORF">H9964_06045</name>
</gene>
<dbReference type="Proteomes" id="UP000824102">
    <property type="component" value="Unassembled WGS sequence"/>
</dbReference>
<feature type="transmembrane region" description="Helical" evidence="5">
    <location>
        <begin position="137"/>
        <end position="157"/>
    </location>
</feature>
<keyword evidence="2 5" id="KW-0812">Transmembrane</keyword>
<feature type="transmembrane region" description="Helical" evidence="5">
    <location>
        <begin position="311"/>
        <end position="328"/>
    </location>
</feature>
<comment type="subcellular location">
    <subcellularLocation>
        <location evidence="1">Membrane</location>
        <topology evidence="1">Multi-pass membrane protein</topology>
    </subcellularLocation>
</comment>
<feature type="transmembrane region" description="Helical" evidence="5">
    <location>
        <begin position="282"/>
        <end position="299"/>
    </location>
</feature>
<feature type="transmembrane region" description="Helical" evidence="5">
    <location>
        <begin position="391"/>
        <end position="409"/>
    </location>
</feature>
<dbReference type="GO" id="GO:0016020">
    <property type="term" value="C:membrane"/>
    <property type="evidence" value="ECO:0007669"/>
    <property type="project" value="UniProtKB-SubCell"/>
</dbReference>
<dbReference type="PANTHER" id="PTHR37422:SF13">
    <property type="entry name" value="LIPOPOLYSACCHARIDE BIOSYNTHESIS PROTEIN PA4999-RELATED"/>
    <property type="match status" value="1"/>
</dbReference>
<evidence type="ECO:0000256" key="4">
    <source>
        <dbReference type="ARBA" id="ARBA00023136"/>
    </source>
</evidence>
<keyword evidence="3 5" id="KW-1133">Transmembrane helix</keyword>
<evidence type="ECO:0000256" key="1">
    <source>
        <dbReference type="ARBA" id="ARBA00004141"/>
    </source>
</evidence>
<dbReference type="InterPro" id="IPR007016">
    <property type="entry name" value="O-antigen_ligase-rel_domated"/>
</dbReference>
<dbReference type="InterPro" id="IPR051533">
    <property type="entry name" value="WaaL-like"/>
</dbReference>
<evidence type="ECO:0000259" key="6">
    <source>
        <dbReference type="Pfam" id="PF04932"/>
    </source>
</evidence>
<feature type="transmembrane region" description="Helical" evidence="5">
    <location>
        <begin position="50"/>
        <end position="79"/>
    </location>
</feature>
<comment type="caution">
    <text evidence="7">The sequence shown here is derived from an EMBL/GenBank/DDBJ whole genome shotgun (WGS) entry which is preliminary data.</text>
</comment>
<dbReference type="GO" id="GO:0016874">
    <property type="term" value="F:ligase activity"/>
    <property type="evidence" value="ECO:0007669"/>
    <property type="project" value="UniProtKB-KW"/>
</dbReference>
<evidence type="ECO:0000256" key="2">
    <source>
        <dbReference type="ARBA" id="ARBA00022692"/>
    </source>
</evidence>